<evidence type="ECO:0000259" key="2">
    <source>
        <dbReference type="PROSITE" id="PS50405"/>
    </source>
</evidence>
<dbReference type="SUPFAM" id="SSF52833">
    <property type="entry name" value="Thioredoxin-like"/>
    <property type="match status" value="1"/>
</dbReference>
<dbReference type="SFLD" id="SFLDS00019">
    <property type="entry name" value="Glutathione_Transferase_(cytos"/>
    <property type="match status" value="1"/>
</dbReference>
<dbReference type="Gene3D" id="1.20.1050.10">
    <property type="match status" value="1"/>
</dbReference>
<dbReference type="Gene3D" id="3.40.30.10">
    <property type="entry name" value="Glutaredoxin"/>
    <property type="match status" value="1"/>
</dbReference>
<dbReference type="InterPro" id="IPR040079">
    <property type="entry name" value="Glutathione_S-Trfase"/>
</dbReference>
<dbReference type="PANTHER" id="PTHR42673">
    <property type="entry name" value="MALEYLACETOACETATE ISOMERASE"/>
    <property type="match status" value="1"/>
</dbReference>
<dbReference type="SUPFAM" id="SSF47616">
    <property type="entry name" value="GST C-terminal domain-like"/>
    <property type="match status" value="1"/>
</dbReference>
<proteinExistence type="predicted"/>
<evidence type="ECO:0000313" key="3">
    <source>
        <dbReference type="EMBL" id="MEG3184549.1"/>
    </source>
</evidence>
<comment type="caution">
    <text evidence="3">The sequence shown here is derived from an EMBL/GenBank/DDBJ whole genome shotgun (WGS) entry which is preliminary data.</text>
</comment>
<dbReference type="Proteomes" id="UP001355056">
    <property type="component" value="Unassembled WGS sequence"/>
</dbReference>
<evidence type="ECO:0000313" key="4">
    <source>
        <dbReference type="Proteomes" id="UP001355056"/>
    </source>
</evidence>
<dbReference type="RefSeq" id="WP_332617164.1">
    <property type="nucleotide sequence ID" value="NZ_JAXGFP010000005.1"/>
</dbReference>
<dbReference type="InterPro" id="IPR036249">
    <property type="entry name" value="Thioredoxin-like_sf"/>
</dbReference>
<dbReference type="InterPro" id="IPR004045">
    <property type="entry name" value="Glutathione_S-Trfase_N"/>
</dbReference>
<feature type="domain" description="GST N-terminal" evidence="1">
    <location>
        <begin position="4"/>
        <end position="87"/>
    </location>
</feature>
<dbReference type="SFLD" id="SFLDG00358">
    <property type="entry name" value="Main_(cytGST)"/>
    <property type="match status" value="1"/>
</dbReference>
<dbReference type="EMBL" id="JAXGFP010000005">
    <property type="protein sequence ID" value="MEG3184549.1"/>
    <property type="molecule type" value="Genomic_DNA"/>
</dbReference>
<dbReference type="PROSITE" id="PS50404">
    <property type="entry name" value="GST_NTER"/>
    <property type="match status" value="1"/>
</dbReference>
<dbReference type="PANTHER" id="PTHR42673:SF4">
    <property type="entry name" value="MALEYLACETOACETATE ISOMERASE"/>
    <property type="match status" value="1"/>
</dbReference>
<dbReference type="InterPro" id="IPR036282">
    <property type="entry name" value="Glutathione-S-Trfase_C_sf"/>
</dbReference>
<name>A0ABU7Z053_9GAMM</name>
<keyword evidence="4" id="KW-1185">Reference proteome</keyword>
<feature type="domain" description="GST C-terminal" evidence="2">
    <location>
        <begin position="91"/>
        <end position="228"/>
    </location>
</feature>
<evidence type="ECO:0000259" key="1">
    <source>
        <dbReference type="PROSITE" id="PS50404"/>
    </source>
</evidence>
<protein>
    <submittedName>
        <fullName evidence="3">Glutathione S-transferase N-terminal domain-containing protein</fullName>
    </submittedName>
</protein>
<dbReference type="PROSITE" id="PS50405">
    <property type="entry name" value="GST_CTER"/>
    <property type="match status" value="1"/>
</dbReference>
<sequence>MTRPRLYVGTKNASSWAMRAWLALKASGYEFDEEPVDIRRPQRFRNLASIGEFSPPGAVPVLDTGRTVIYDSSAIMEFANDVSENRLLPRDIEARAHARSLMAWQHAGLSSLCHRISFESAFYPLKRPLTGAEHDECNRLFRAYEAPLVRHGGPYLFGEVSLADFMHAPTVVRLARHSADTSAWPRTRAWMQLLLDHPLVAEWLAEADRLPHIWYDDYLVDARDPAPLLRDTAGRSPECSP</sequence>
<reference evidence="3 4" key="1">
    <citation type="journal article" date="2016" name="Int. J. Syst. Evol. Microbiol.">
        <title>Lysobacter erysipheiresistens sp. nov., an antagonist of powdery mildew, isolated from tobacco-cultivated soil.</title>
        <authorList>
            <person name="Xie B."/>
            <person name="Li T."/>
            <person name="Lin X."/>
            <person name="Wang C.J."/>
            <person name="Chen Y.J."/>
            <person name="Liu W.J."/>
            <person name="Zhao Z.W."/>
        </authorList>
    </citation>
    <scope>NUCLEOTIDE SEQUENCE [LARGE SCALE GENOMIC DNA]</scope>
    <source>
        <strain evidence="3 4">RS-LYSO-3</strain>
    </source>
</reference>
<gene>
    <name evidence="3" type="ORF">SNE34_11065</name>
</gene>
<accession>A0ABU7Z053</accession>
<organism evidence="3 4">
    <name type="scientific">Novilysobacter erysipheiresistens</name>
    <dbReference type="NCBI Taxonomy" id="1749332"/>
    <lineage>
        <taxon>Bacteria</taxon>
        <taxon>Pseudomonadati</taxon>
        <taxon>Pseudomonadota</taxon>
        <taxon>Gammaproteobacteria</taxon>
        <taxon>Lysobacterales</taxon>
        <taxon>Lysobacteraceae</taxon>
        <taxon>Novilysobacter</taxon>
    </lineage>
</organism>
<dbReference type="InterPro" id="IPR010987">
    <property type="entry name" value="Glutathione-S-Trfase_C-like"/>
</dbReference>
<dbReference type="Pfam" id="PF13409">
    <property type="entry name" value="GST_N_2"/>
    <property type="match status" value="1"/>
</dbReference>